<sequence>KKPLEISIIRIHNQRKKPLEISIIRIHNQRKKHLGIIIKTIRTPKKVNERNAIIKILAFKNKTP</sequence>
<dbReference type="AlphaFoldDB" id="A0A1X7T7J3"/>
<reference evidence="1" key="1">
    <citation type="submission" date="2017-05" db="UniProtKB">
        <authorList>
            <consortium name="EnsemblMetazoa"/>
        </authorList>
    </citation>
    <scope>IDENTIFICATION</scope>
</reference>
<evidence type="ECO:0000313" key="1">
    <source>
        <dbReference type="EnsemblMetazoa" id="Aqu2.1.10354_001"/>
    </source>
</evidence>
<accession>A0A1X7T7J3</accession>
<proteinExistence type="predicted"/>
<protein>
    <submittedName>
        <fullName evidence="1">Uncharacterized protein</fullName>
    </submittedName>
</protein>
<dbReference type="EnsemblMetazoa" id="Aqu2.1.10354_001">
    <property type="protein sequence ID" value="Aqu2.1.10354_001"/>
    <property type="gene ID" value="Aqu2.1.10354"/>
</dbReference>
<dbReference type="InParanoid" id="A0A1X7T7J3"/>
<name>A0A1X7T7J3_AMPQE</name>
<organism evidence="1">
    <name type="scientific">Amphimedon queenslandica</name>
    <name type="common">Sponge</name>
    <dbReference type="NCBI Taxonomy" id="400682"/>
    <lineage>
        <taxon>Eukaryota</taxon>
        <taxon>Metazoa</taxon>
        <taxon>Porifera</taxon>
        <taxon>Demospongiae</taxon>
        <taxon>Heteroscleromorpha</taxon>
        <taxon>Haplosclerida</taxon>
        <taxon>Niphatidae</taxon>
        <taxon>Amphimedon</taxon>
    </lineage>
</organism>